<dbReference type="SUPFAM" id="SSF81321">
    <property type="entry name" value="Family A G protein-coupled receptor-like"/>
    <property type="match status" value="2"/>
</dbReference>
<dbReference type="CDD" id="cd00637">
    <property type="entry name" value="7tm_classA_rhodopsin-like"/>
    <property type="match status" value="1"/>
</dbReference>
<feature type="transmembrane region" description="Helical" evidence="1">
    <location>
        <begin position="481"/>
        <end position="504"/>
    </location>
</feature>
<dbReference type="Proteomes" id="UP000887566">
    <property type="component" value="Unplaced"/>
</dbReference>
<evidence type="ECO:0000313" key="3">
    <source>
        <dbReference type="Proteomes" id="UP000887566"/>
    </source>
</evidence>
<dbReference type="WBParaSite" id="PSAMB.scaffold626size45276.g7486.t1">
    <property type="protein sequence ID" value="PSAMB.scaffold626size45276.g7486.t1"/>
    <property type="gene ID" value="PSAMB.scaffold626size45276.g7486"/>
</dbReference>
<evidence type="ECO:0000256" key="1">
    <source>
        <dbReference type="SAM" id="Phobius"/>
    </source>
</evidence>
<dbReference type="InterPro" id="IPR019425">
    <property type="entry name" value="7TM_GPCR_serpentine_rcpt_Srt"/>
</dbReference>
<dbReference type="Gene3D" id="1.20.1070.10">
    <property type="entry name" value="Rhodopsin 7-helix transmembrane proteins"/>
    <property type="match status" value="2"/>
</dbReference>
<organism evidence="3 4">
    <name type="scientific">Plectus sambesii</name>
    <dbReference type="NCBI Taxonomy" id="2011161"/>
    <lineage>
        <taxon>Eukaryota</taxon>
        <taxon>Metazoa</taxon>
        <taxon>Ecdysozoa</taxon>
        <taxon>Nematoda</taxon>
        <taxon>Chromadorea</taxon>
        <taxon>Plectida</taxon>
        <taxon>Plectina</taxon>
        <taxon>Plectoidea</taxon>
        <taxon>Plectidae</taxon>
        <taxon>Plectus</taxon>
    </lineage>
</organism>
<accession>A0A914X449</accession>
<keyword evidence="3" id="KW-1185">Reference proteome</keyword>
<protein>
    <submittedName>
        <fullName evidence="4">7TM GPCR serpentine receptor class x (Srx) domain-containing protein</fullName>
    </submittedName>
</protein>
<evidence type="ECO:0000313" key="4">
    <source>
        <dbReference type="WBParaSite" id="PSAMB.scaffold626size45276.g7486.t1"/>
    </source>
</evidence>
<feature type="transmembrane region" description="Helical" evidence="1">
    <location>
        <begin position="141"/>
        <end position="164"/>
    </location>
</feature>
<keyword evidence="1" id="KW-0812">Transmembrane</keyword>
<dbReference type="AlphaFoldDB" id="A0A914X449"/>
<feature type="transmembrane region" description="Helical" evidence="1">
    <location>
        <begin position="265"/>
        <end position="289"/>
    </location>
</feature>
<dbReference type="InterPro" id="IPR019430">
    <property type="entry name" value="7TM_GPCR_serpentine_rcpt_Srx"/>
</dbReference>
<dbReference type="Pfam" id="PF10321">
    <property type="entry name" value="7TM_GPCR_Srt"/>
    <property type="match status" value="1"/>
</dbReference>
<feature type="domain" description="7TM GPCR serpentine receptor class x (Srx)" evidence="2">
    <location>
        <begin position="61"/>
        <end position="207"/>
    </location>
</feature>
<feature type="transmembrane region" description="Helical" evidence="1">
    <location>
        <begin position="301"/>
        <end position="323"/>
    </location>
</feature>
<proteinExistence type="predicted"/>
<dbReference type="Pfam" id="PF10328">
    <property type="entry name" value="7TM_GPCR_Srx"/>
    <property type="match status" value="1"/>
</dbReference>
<feature type="transmembrane region" description="Helical" evidence="1">
    <location>
        <begin position="382"/>
        <end position="401"/>
    </location>
</feature>
<feature type="transmembrane region" description="Helical" evidence="1">
    <location>
        <begin position="56"/>
        <end position="81"/>
    </location>
</feature>
<keyword evidence="1" id="KW-1133">Transmembrane helix</keyword>
<sequence>MSNGVNNSTSVQLNSRANDITVGSGYCVLALIDILLIIPSMIVFRDRELREMDSYMFMFHICFWDLVQAAMHLVGGVYTLLPIDMSQVPRWLDGFSGGLISTGWLAYLFLSTLLAINRFMHVAFPHHVKTIFSSRVTQLSILMSYLYALIWMIIYMTPFVKFIYQKETYLYYYDESDGSKIAHKIDDFLLQGAWTIIPKVIEDMTVWVYVILNTCWILINGANPVIYYALNPAQSALPIGCVADYTTLETPSTSSSGSTWPVDDVLIGVTYCLIAVIDLILYVPIMIVFRDAELSKKDSYIFMFHMGVCDMVQACMHFIGGVLTILPVKMSDVPHQFDATCGGLLSTGWLVYLHYNSLLAINRLAHVAIPHRIEEIFCHRTMKIIVFLSYVYGGAWMGAYLSPNIKFIYQKEVYLYYYDGSKQSGVAHTIDAYIGRAQIAVMGICYAAIILLMRAMVRNSRFTLQMAWTIIPTVITNMTKYVYATLNAFWIVINGANPIIYFTLNP</sequence>
<evidence type="ECO:0000259" key="2">
    <source>
        <dbReference type="Pfam" id="PF10328"/>
    </source>
</evidence>
<feature type="transmembrane region" description="Helical" evidence="1">
    <location>
        <begin position="437"/>
        <end position="457"/>
    </location>
</feature>
<dbReference type="PANTHER" id="PTHR23021">
    <property type="entry name" value="SERPENTINE RECEPTOR, CLASS T"/>
    <property type="match status" value="1"/>
</dbReference>
<dbReference type="PANTHER" id="PTHR23021:SF82">
    <property type="entry name" value="G PROTEIN-COUPLED RECEPTOR"/>
    <property type="match status" value="1"/>
</dbReference>
<feature type="transmembrane region" description="Helical" evidence="1">
    <location>
        <begin position="343"/>
        <end position="361"/>
    </location>
</feature>
<feature type="transmembrane region" description="Helical" evidence="1">
    <location>
        <begin position="20"/>
        <end position="44"/>
    </location>
</feature>
<name>A0A914X449_9BILA</name>
<reference evidence="4" key="1">
    <citation type="submission" date="2022-11" db="UniProtKB">
        <authorList>
            <consortium name="WormBaseParasite"/>
        </authorList>
    </citation>
    <scope>IDENTIFICATION</scope>
</reference>
<keyword evidence="1" id="KW-0472">Membrane</keyword>
<feature type="transmembrane region" description="Helical" evidence="1">
    <location>
        <begin position="101"/>
        <end position="120"/>
    </location>
</feature>